<feature type="transmembrane region" description="Helical" evidence="5">
    <location>
        <begin position="29"/>
        <end position="55"/>
    </location>
</feature>
<protein>
    <submittedName>
        <fullName evidence="7">2-aminoethylphosphonate ABC transporter permease subunit</fullName>
    </submittedName>
</protein>
<feature type="transmembrane region" description="Helical" evidence="5">
    <location>
        <begin position="305"/>
        <end position="338"/>
    </location>
</feature>
<evidence type="ECO:0000256" key="2">
    <source>
        <dbReference type="ARBA" id="ARBA00022692"/>
    </source>
</evidence>
<keyword evidence="3 5" id="KW-1133">Transmembrane helix</keyword>
<name>A0A947GEY0_9HYPH</name>
<dbReference type="PROSITE" id="PS50928">
    <property type="entry name" value="ABC_TM1"/>
    <property type="match status" value="2"/>
</dbReference>
<feature type="transmembrane region" description="Helical" evidence="5">
    <location>
        <begin position="399"/>
        <end position="420"/>
    </location>
</feature>
<feature type="transmembrane region" description="Helical" evidence="5">
    <location>
        <begin position="162"/>
        <end position="184"/>
    </location>
</feature>
<evidence type="ECO:0000256" key="5">
    <source>
        <dbReference type="RuleBase" id="RU363032"/>
    </source>
</evidence>
<accession>A0A947GEY0</accession>
<dbReference type="AlphaFoldDB" id="A0A947GEY0"/>
<evidence type="ECO:0000256" key="3">
    <source>
        <dbReference type="ARBA" id="ARBA00022989"/>
    </source>
</evidence>
<feature type="transmembrane region" description="Helical" evidence="5">
    <location>
        <begin position="262"/>
        <end position="284"/>
    </location>
</feature>
<feature type="transmembrane region" description="Helical" evidence="5">
    <location>
        <begin position="88"/>
        <end position="107"/>
    </location>
</feature>
<dbReference type="InterPro" id="IPR017664">
    <property type="entry name" value="AminoethylPonate_ABC_perm-1"/>
</dbReference>
<comment type="similarity">
    <text evidence="5">Belongs to the binding-protein-dependent transport system permease family.</text>
</comment>
<dbReference type="InterPro" id="IPR000515">
    <property type="entry name" value="MetI-like"/>
</dbReference>
<organism evidence="7 8">
    <name type="scientific">Prosthecodimorpha staleyi</name>
    <dbReference type="NCBI Taxonomy" id="2840188"/>
    <lineage>
        <taxon>Bacteria</taxon>
        <taxon>Pseudomonadati</taxon>
        <taxon>Pseudomonadota</taxon>
        <taxon>Alphaproteobacteria</taxon>
        <taxon>Hyphomicrobiales</taxon>
        <taxon>Ancalomicrobiaceae</taxon>
        <taxon>Prosthecodimorpha</taxon>
    </lineage>
</organism>
<dbReference type="CDD" id="cd06261">
    <property type="entry name" value="TM_PBP2"/>
    <property type="match status" value="2"/>
</dbReference>
<gene>
    <name evidence="7" type="ORF">KL771_23855</name>
</gene>
<keyword evidence="4 5" id="KW-0472">Membrane</keyword>
<dbReference type="GO" id="GO:0005886">
    <property type="term" value="C:plasma membrane"/>
    <property type="evidence" value="ECO:0007669"/>
    <property type="project" value="UniProtKB-SubCell"/>
</dbReference>
<evidence type="ECO:0000256" key="1">
    <source>
        <dbReference type="ARBA" id="ARBA00004651"/>
    </source>
</evidence>
<dbReference type="EMBL" id="JAHHZF010000013">
    <property type="protein sequence ID" value="MBT9292517.1"/>
    <property type="molecule type" value="Genomic_DNA"/>
</dbReference>
<dbReference type="PANTHER" id="PTHR43496">
    <property type="entry name" value="PROTEIN LPLB"/>
    <property type="match status" value="1"/>
</dbReference>
<proteinExistence type="inferred from homology"/>
<dbReference type="PANTHER" id="PTHR43496:SF1">
    <property type="entry name" value="POLYGALACTURONAN_RHAMNOGALACTURONAN TRANSPORT SYSTEM PERMEASE PROTEIN YTEP"/>
    <property type="match status" value="1"/>
</dbReference>
<feature type="transmembrane region" description="Helical" evidence="5">
    <location>
        <begin position="205"/>
        <end position="230"/>
    </location>
</feature>
<comment type="caution">
    <text evidence="7">The sequence shown here is derived from an EMBL/GenBank/DDBJ whole genome shotgun (WGS) entry which is preliminary data.</text>
</comment>
<feature type="transmembrane region" description="Helical" evidence="5">
    <location>
        <begin position="489"/>
        <end position="516"/>
    </location>
</feature>
<keyword evidence="5" id="KW-0813">Transport</keyword>
<feature type="transmembrane region" description="Helical" evidence="5">
    <location>
        <begin position="432"/>
        <end position="452"/>
    </location>
</feature>
<feature type="transmembrane region" description="Helical" evidence="5">
    <location>
        <begin position="536"/>
        <end position="566"/>
    </location>
</feature>
<evidence type="ECO:0000313" key="7">
    <source>
        <dbReference type="EMBL" id="MBT9292517.1"/>
    </source>
</evidence>
<sequence length="574" mass="61702">MSASTLPPSGLPAASDARPVRQRASRDDVLMRLILGVLTVWLIVTVLLPLSALLIKSVESPSGEFVGLANFAQYFSNPALTASIGNSVWIALVSTAICVLLSFVFAYGMTRTCMPGRSVFRLISQIPLLAPSLLPAISLVYLFGNQGVAKDLLFGASIYGPIGLVMGEVFWTFPHALIIMTTALSTSDARLYEAAAALKASNWRTFWTVTIPGARYGLISATFVVFTLVITDFGVPKVIGGQYNVLATDVYKQVIGQQNFRMGAVVGLLLLLPAMLSFAVDQWVQRRQSAALSSRALPYEPKPNAAIDGAAFVVCGMIAAVILVVIGMAFFASIATLWPYNLTPSLKNYDFDNMDGGGWESFYNSLQMAGLTAVFGTIVVFTGAYLVEKTKGFGIGRFLFQLLALLPLAVPGIVLGLGYIFFFNSPSNPANFIYGTMSILVVCSMAHFYSVAHLTAVTALKQLDQEIETVSSSLRVPFYRTFGRVTLPVCLPAVLDIAMYLFVNALTTVSAVVFLYSPQTTLASIAVLNMDDAGDVAPAAAMAMTIFFAATAVRVAYTLLSAGVLARTQAWRRR</sequence>
<evidence type="ECO:0000256" key="4">
    <source>
        <dbReference type="ARBA" id="ARBA00023136"/>
    </source>
</evidence>
<dbReference type="SUPFAM" id="SSF161098">
    <property type="entry name" value="MetI-like"/>
    <property type="match status" value="2"/>
</dbReference>
<feature type="transmembrane region" description="Helical" evidence="5">
    <location>
        <begin position="119"/>
        <end position="142"/>
    </location>
</feature>
<feature type="domain" description="ABC transmembrane type-1" evidence="6">
    <location>
        <begin position="84"/>
        <end position="281"/>
    </location>
</feature>
<dbReference type="GO" id="GO:0055085">
    <property type="term" value="P:transmembrane transport"/>
    <property type="evidence" value="ECO:0007669"/>
    <property type="project" value="InterPro"/>
</dbReference>
<dbReference type="InterPro" id="IPR035906">
    <property type="entry name" value="MetI-like_sf"/>
</dbReference>
<feature type="transmembrane region" description="Helical" evidence="5">
    <location>
        <begin position="368"/>
        <end position="387"/>
    </location>
</feature>
<dbReference type="Pfam" id="PF00528">
    <property type="entry name" value="BPD_transp_1"/>
    <property type="match status" value="2"/>
</dbReference>
<dbReference type="Gene3D" id="1.10.3720.10">
    <property type="entry name" value="MetI-like"/>
    <property type="match status" value="2"/>
</dbReference>
<evidence type="ECO:0000259" key="6">
    <source>
        <dbReference type="PROSITE" id="PS50928"/>
    </source>
</evidence>
<reference evidence="7 8" key="1">
    <citation type="submission" date="2021-06" db="EMBL/GenBank/DDBJ databases">
        <authorList>
            <person name="Grouzdev D.S."/>
            <person name="Koziaeva V."/>
        </authorList>
    </citation>
    <scope>NUCLEOTIDE SEQUENCE [LARGE SCALE GENOMIC DNA]</scope>
    <source>
        <strain evidence="7 8">22</strain>
    </source>
</reference>
<keyword evidence="2 5" id="KW-0812">Transmembrane</keyword>
<dbReference type="NCBIfam" id="TIGR03262">
    <property type="entry name" value="PhnU2"/>
    <property type="match status" value="1"/>
</dbReference>
<comment type="subcellular location">
    <subcellularLocation>
        <location evidence="1 5">Cell membrane</location>
        <topology evidence="1 5">Multi-pass membrane protein</topology>
    </subcellularLocation>
</comment>
<dbReference type="Proteomes" id="UP000766595">
    <property type="component" value="Unassembled WGS sequence"/>
</dbReference>
<feature type="domain" description="ABC transmembrane type-1" evidence="6">
    <location>
        <begin position="362"/>
        <end position="557"/>
    </location>
</feature>
<evidence type="ECO:0000313" key="8">
    <source>
        <dbReference type="Proteomes" id="UP000766595"/>
    </source>
</evidence>
<keyword evidence="8" id="KW-1185">Reference proteome</keyword>